<evidence type="ECO:0008006" key="9">
    <source>
        <dbReference type="Google" id="ProtNLM"/>
    </source>
</evidence>
<proteinExistence type="predicted"/>
<protein>
    <recommendedName>
        <fullName evidence="9">Protein kinase domain-containing protein</fullName>
    </recommendedName>
</protein>
<dbReference type="EMBL" id="CATNWA010010745">
    <property type="protein sequence ID" value="CAI9560479.1"/>
    <property type="molecule type" value="Genomic_DNA"/>
</dbReference>
<evidence type="ECO:0000313" key="7">
    <source>
        <dbReference type="EMBL" id="CAI9560479.1"/>
    </source>
</evidence>
<keyword evidence="8" id="KW-1185">Reference proteome</keyword>
<keyword evidence="3" id="KW-0963">Cytoplasm</keyword>
<accession>A0ABN9CL94</accession>
<evidence type="ECO:0000256" key="6">
    <source>
        <dbReference type="ARBA" id="ARBA00023273"/>
    </source>
</evidence>
<comment type="caution">
    <text evidence="7">The sequence shown here is derived from an EMBL/GenBank/DDBJ whole genome shotgun (WGS) entry which is preliminary data.</text>
</comment>
<evidence type="ECO:0000256" key="1">
    <source>
        <dbReference type="ARBA" id="ARBA00004245"/>
    </source>
</evidence>
<dbReference type="Proteomes" id="UP001162483">
    <property type="component" value="Unassembled WGS sequence"/>
</dbReference>
<keyword evidence="4" id="KW-0677">Repeat</keyword>
<organism evidence="7 8">
    <name type="scientific">Staurois parvus</name>
    <dbReference type="NCBI Taxonomy" id="386267"/>
    <lineage>
        <taxon>Eukaryota</taxon>
        <taxon>Metazoa</taxon>
        <taxon>Chordata</taxon>
        <taxon>Craniata</taxon>
        <taxon>Vertebrata</taxon>
        <taxon>Euteleostomi</taxon>
        <taxon>Amphibia</taxon>
        <taxon>Batrachia</taxon>
        <taxon>Anura</taxon>
        <taxon>Neobatrachia</taxon>
        <taxon>Ranoidea</taxon>
        <taxon>Ranidae</taxon>
        <taxon>Staurois</taxon>
    </lineage>
</organism>
<keyword evidence="5" id="KW-0206">Cytoskeleton</keyword>
<keyword evidence="6" id="KW-0966">Cell projection</keyword>
<comment type="subcellular location">
    <subcellularLocation>
        <location evidence="2">Cell projection</location>
    </subcellularLocation>
    <subcellularLocation>
        <location evidence="1">Cytoplasm</location>
        <location evidence="1">Cytoskeleton</location>
    </subcellularLocation>
</comment>
<dbReference type="PANTHER" id="PTHR46256">
    <property type="entry name" value="AGAP011099-PA"/>
    <property type="match status" value="1"/>
</dbReference>
<gene>
    <name evidence="7" type="ORF">SPARVUS_LOCUS5270101</name>
</gene>
<evidence type="ECO:0000313" key="8">
    <source>
        <dbReference type="Proteomes" id="UP001162483"/>
    </source>
</evidence>
<evidence type="ECO:0000256" key="3">
    <source>
        <dbReference type="ARBA" id="ARBA00022490"/>
    </source>
</evidence>
<dbReference type="PANTHER" id="PTHR46256:SF1">
    <property type="entry name" value="MYOSIN-IIIB"/>
    <property type="match status" value="1"/>
</dbReference>
<dbReference type="InterPro" id="IPR052409">
    <property type="entry name" value="Myosin-III_kinase_activity"/>
</dbReference>
<name>A0ABN9CL94_9NEOB</name>
<evidence type="ECO:0000256" key="2">
    <source>
        <dbReference type="ARBA" id="ARBA00004316"/>
    </source>
</evidence>
<evidence type="ECO:0000256" key="5">
    <source>
        <dbReference type="ARBA" id="ARBA00023212"/>
    </source>
</evidence>
<evidence type="ECO:0000256" key="4">
    <source>
        <dbReference type="ARBA" id="ARBA00022737"/>
    </source>
</evidence>
<reference evidence="7" key="1">
    <citation type="submission" date="2023-05" db="EMBL/GenBank/DDBJ databases">
        <authorList>
            <person name="Stuckert A."/>
        </authorList>
    </citation>
    <scope>NUCLEOTIDE SEQUENCE</scope>
</reference>
<sequence>MFYGMYYKADQYVGGQLWLVLELCNGGSVTDLVKSILKCGQRLDEATSSPTFYMEPYWVSSICTIIESSIVT</sequence>